<dbReference type="EMBL" id="GGEC01074017">
    <property type="protein sequence ID" value="MBX54501.1"/>
    <property type="molecule type" value="Transcribed_RNA"/>
</dbReference>
<dbReference type="AlphaFoldDB" id="A0A2P2PIM7"/>
<reference evidence="1" key="1">
    <citation type="submission" date="2018-02" db="EMBL/GenBank/DDBJ databases">
        <title>Rhizophora mucronata_Transcriptome.</title>
        <authorList>
            <person name="Meera S.P."/>
            <person name="Sreeshan A."/>
            <person name="Augustine A."/>
        </authorList>
    </citation>
    <scope>NUCLEOTIDE SEQUENCE</scope>
    <source>
        <tissue evidence="1">Leaf</tissue>
    </source>
</reference>
<proteinExistence type="predicted"/>
<accession>A0A2P2PIM7</accession>
<organism evidence="1">
    <name type="scientific">Rhizophora mucronata</name>
    <name type="common">Asiatic mangrove</name>
    <dbReference type="NCBI Taxonomy" id="61149"/>
    <lineage>
        <taxon>Eukaryota</taxon>
        <taxon>Viridiplantae</taxon>
        <taxon>Streptophyta</taxon>
        <taxon>Embryophyta</taxon>
        <taxon>Tracheophyta</taxon>
        <taxon>Spermatophyta</taxon>
        <taxon>Magnoliopsida</taxon>
        <taxon>eudicotyledons</taxon>
        <taxon>Gunneridae</taxon>
        <taxon>Pentapetalae</taxon>
        <taxon>rosids</taxon>
        <taxon>fabids</taxon>
        <taxon>Malpighiales</taxon>
        <taxon>Rhizophoraceae</taxon>
        <taxon>Rhizophora</taxon>
    </lineage>
</organism>
<protein>
    <submittedName>
        <fullName evidence="1">Uncharacterized protein</fullName>
    </submittedName>
</protein>
<name>A0A2P2PIM7_RHIMU</name>
<evidence type="ECO:0000313" key="1">
    <source>
        <dbReference type="EMBL" id="MBX54501.1"/>
    </source>
</evidence>
<sequence>MVSSILFSTNCSMKSMPFGKTCMASSFIALLLISSLLCGKYIVVSTLTSVLVPRFLSLVEMKVTS</sequence>